<dbReference type="InterPro" id="IPR012160">
    <property type="entry name" value="LtaS-like"/>
</dbReference>
<dbReference type="SUPFAM" id="SSF53649">
    <property type="entry name" value="Alkaline phosphatase-like"/>
    <property type="match status" value="1"/>
</dbReference>
<reference evidence="11 12" key="1">
    <citation type="journal article" date="2015" name="Genome Announc.">
        <title>Complete Genome Sequence of the Novel Leech Symbiont Mucinivorans hirudinis M3T.</title>
        <authorList>
            <person name="Nelson M.C."/>
            <person name="Bomar L."/>
            <person name="Graf J."/>
        </authorList>
    </citation>
    <scope>NUCLEOTIDE SEQUENCE [LARGE SCALE GENOMIC DNA]</scope>
    <source>
        <strain evidence="12">M3</strain>
    </source>
</reference>
<feature type="transmembrane region" description="Helical" evidence="9">
    <location>
        <begin position="5"/>
        <end position="26"/>
    </location>
</feature>
<feature type="transmembrane region" description="Helical" evidence="9">
    <location>
        <begin position="81"/>
        <end position="105"/>
    </location>
</feature>
<keyword evidence="2" id="KW-1003">Cell membrane</keyword>
<dbReference type="EMBL" id="HG934468">
    <property type="protein sequence ID" value="CDN32158.1"/>
    <property type="molecule type" value="Genomic_DNA"/>
</dbReference>
<dbReference type="Pfam" id="PF00884">
    <property type="entry name" value="Sulfatase"/>
    <property type="match status" value="1"/>
</dbReference>
<feature type="active site" evidence="6">
    <location>
        <position position="309"/>
    </location>
</feature>
<keyword evidence="12" id="KW-1185">Reference proteome</keyword>
<protein>
    <submittedName>
        <fullName evidence="11">Putative sulfatase</fullName>
    </submittedName>
</protein>
<feature type="binding site" evidence="8">
    <location>
        <position position="482"/>
    </location>
    <ligand>
        <name>Mn(2+)</name>
        <dbReference type="ChEBI" id="CHEBI:29035"/>
    </ligand>
</feature>
<dbReference type="PATRIC" id="fig|1433126.3.peg.2058"/>
<feature type="binding site" evidence="8">
    <location>
        <position position="265"/>
    </location>
    <ligand>
        <name>Mn(2+)</name>
        <dbReference type="ChEBI" id="CHEBI:29035"/>
    </ligand>
</feature>
<evidence type="ECO:0000256" key="9">
    <source>
        <dbReference type="SAM" id="Phobius"/>
    </source>
</evidence>
<evidence type="ECO:0000256" key="1">
    <source>
        <dbReference type="ARBA" id="ARBA00004651"/>
    </source>
</evidence>
<gene>
    <name evidence="11" type="ORF">BN938_2085</name>
</gene>
<dbReference type="Gene3D" id="3.40.720.10">
    <property type="entry name" value="Alkaline Phosphatase, subunit A"/>
    <property type="match status" value="1"/>
</dbReference>
<keyword evidence="5 9" id="KW-0472">Membrane</keyword>
<dbReference type="GO" id="GO:0046872">
    <property type="term" value="F:metal ion binding"/>
    <property type="evidence" value="ECO:0007669"/>
    <property type="project" value="UniProtKB-KW"/>
</dbReference>
<dbReference type="CDD" id="cd16015">
    <property type="entry name" value="LTA_synthase"/>
    <property type="match status" value="1"/>
</dbReference>
<dbReference type="HOGENOM" id="CLU_014653_3_1_10"/>
<dbReference type="OrthoDB" id="9777768at2"/>
<organism evidence="11 12">
    <name type="scientific">Mucinivorans hirudinis</name>
    <dbReference type="NCBI Taxonomy" id="1433126"/>
    <lineage>
        <taxon>Bacteria</taxon>
        <taxon>Pseudomonadati</taxon>
        <taxon>Bacteroidota</taxon>
        <taxon>Bacteroidia</taxon>
        <taxon>Bacteroidales</taxon>
        <taxon>Rikenellaceae</taxon>
        <taxon>Mucinivorans</taxon>
    </lineage>
</organism>
<proteinExistence type="predicted"/>
<feature type="domain" description="Sulfatase N-terminal" evidence="10">
    <location>
        <begin position="257"/>
        <end position="536"/>
    </location>
</feature>
<evidence type="ECO:0000256" key="5">
    <source>
        <dbReference type="ARBA" id="ARBA00023136"/>
    </source>
</evidence>
<dbReference type="PANTHER" id="PTHR47371">
    <property type="entry name" value="LIPOTEICHOIC ACID SYNTHASE"/>
    <property type="match status" value="1"/>
</dbReference>
<dbReference type="STRING" id="1433126.BN938_2085"/>
<evidence type="ECO:0000256" key="2">
    <source>
        <dbReference type="ARBA" id="ARBA00022475"/>
    </source>
</evidence>
<evidence type="ECO:0000256" key="3">
    <source>
        <dbReference type="ARBA" id="ARBA00022692"/>
    </source>
</evidence>
<dbReference type="PANTHER" id="PTHR47371:SF3">
    <property type="entry name" value="PHOSPHOGLYCEROL TRANSFERASE I"/>
    <property type="match status" value="1"/>
</dbReference>
<comment type="subcellular location">
    <subcellularLocation>
        <location evidence="1">Cell membrane</location>
        <topology evidence="1">Multi-pass membrane protein</topology>
    </subcellularLocation>
</comment>
<keyword evidence="7" id="KW-0464">Manganese</keyword>
<feature type="binding site" evidence="7">
    <location>
        <position position="427"/>
    </location>
    <ligand>
        <name>substrate</name>
    </ligand>
</feature>
<evidence type="ECO:0000259" key="10">
    <source>
        <dbReference type="Pfam" id="PF00884"/>
    </source>
</evidence>
<sequence length="607" mass="69310">MKRALLLRLTIAYAVVWVLRVVFYLYNSDLLGALTWGEIPDLLRGTLIFDAANLAYTFGLFVLLSLVPFPFRYSKVYQKILYWYFVLGVVALLFFNLSDTIYFHYARKRGTIDEFSYADNDNTAWVMIKAALENWYLLLLGVAILMGAGYLYKKIKIVKPAKPRYLVNSLVFGLSVFLLITAMRGGIGRQIRPITLGNAAQFATTPLKASLVLSNPFCIFRTIGNSKIRYTKYYDATTLDSLYSPIHHHKSQTLNHKNIVIFILESFSHEHSQYLNPQLYPTQSYMPFLDSLMQHSYVFDNAYANGRKSIDALPSILASIPSFKTPFALTPQALAPMEGLGTILNKQGYESWFFNGSQERSMGFVAFAKSAGFNNIRTMESYEAARGSGDYDGYWGIWDEPFLNFMAHELSTAKQPFVAATFTLSSHHPFVVPEKYRDVLPKGKTKVHQPVAYTDLAMRRFFDYAKTEPWYENTVFVMVADHVSSETFSQQARTDKGNSHIIQFIYTPDGTLAPMHDTVTTQQIDLMPTLLALIGYDKPYFAFGRNAFRQRDRGFAVNYTGTQFQWITDSVSYYFDETTTGTARADSAVKAFIQRYYEQMERGEFLP</sequence>
<keyword evidence="3 9" id="KW-0812">Transmembrane</keyword>
<evidence type="ECO:0000256" key="4">
    <source>
        <dbReference type="ARBA" id="ARBA00022989"/>
    </source>
</evidence>
<dbReference type="AlphaFoldDB" id="A0A060RDE8"/>
<dbReference type="KEGG" id="rbc:BN938_2085"/>
<feature type="transmembrane region" description="Helical" evidence="9">
    <location>
        <begin position="165"/>
        <end position="183"/>
    </location>
</feature>
<evidence type="ECO:0000313" key="12">
    <source>
        <dbReference type="Proteomes" id="UP000027616"/>
    </source>
</evidence>
<dbReference type="InterPro" id="IPR000917">
    <property type="entry name" value="Sulfatase_N"/>
</dbReference>
<feature type="transmembrane region" description="Helical" evidence="9">
    <location>
        <begin position="46"/>
        <end position="69"/>
    </location>
</feature>
<evidence type="ECO:0000256" key="6">
    <source>
        <dbReference type="PIRSR" id="PIRSR005091-1"/>
    </source>
</evidence>
<dbReference type="InterPro" id="IPR017850">
    <property type="entry name" value="Alkaline_phosphatase_core_sf"/>
</dbReference>
<dbReference type="PIRSF" id="PIRSF005091">
    <property type="entry name" value="Mmb_sulf_HI1246"/>
    <property type="match status" value="1"/>
</dbReference>
<dbReference type="InterPro" id="IPR050448">
    <property type="entry name" value="OpgB/LTA_synthase_biosynth"/>
</dbReference>
<evidence type="ECO:0000256" key="7">
    <source>
        <dbReference type="PIRSR" id="PIRSR005091-2"/>
    </source>
</evidence>
<accession>A0A060RDE8</accession>
<evidence type="ECO:0000313" key="11">
    <source>
        <dbReference type="EMBL" id="CDN32158.1"/>
    </source>
</evidence>
<dbReference type="eggNOG" id="COG1368">
    <property type="taxonomic scope" value="Bacteria"/>
</dbReference>
<evidence type="ECO:0000256" key="8">
    <source>
        <dbReference type="PIRSR" id="PIRSR005091-3"/>
    </source>
</evidence>
<name>A0A060RDE8_9BACT</name>
<dbReference type="Proteomes" id="UP000027616">
    <property type="component" value="Chromosome I"/>
</dbReference>
<keyword evidence="4 9" id="KW-1133">Transmembrane helix</keyword>
<keyword evidence="7" id="KW-0479">Metal-binding</keyword>
<dbReference type="GO" id="GO:0005886">
    <property type="term" value="C:plasma membrane"/>
    <property type="evidence" value="ECO:0007669"/>
    <property type="project" value="UniProtKB-SubCell"/>
</dbReference>
<feature type="binding site" evidence="8">
    <location>
        <position position="481"/>
    </location>
    <ligand>
        <name>Mn(2+)</name>
        <dbReference type="ChEBI" id="CHEBI:29035"/>
    </ligand>
</feature>
<feature type="transmembrane region" description="Helical" evidence="9">
    <location>
        <begin position="135"/>
        <end position="153"/>
    </location>
</feature>